<keyword evidence="4" id="KW-1185">Reference proteome</keyword>
<feature type="non-terminal residue" evidence="3">
    <location>
        <position position="116"/>
    </location>
</feature>
<dbReference type="AlphaFoldDB" id="A0AAV4H6I4"/>
<comment type="caution">
    <text evidence="3">The sequence shown here is derived from an EMBL/GenBank/DDBJ whole genome shotgun (WGS) entry which is preliminary data.</text>
</comment>
<evidence type="ECO:0000313" key="4">
    <source>
        <dbReference type="Proteomes" id="UP000762676"/>
    </source>
</evidence>
<proteinExistence type="predicted"/>
<feature type="region of interest" description="Disordered" evidence="1">
    <location>
        <begin position="79"/>
        <end position="116"/>
    </location>
</feature>
<evidence type="ECO:0000313" key="3">
    <source>
        <dbReference type="EMBL" id="GFR92688.1"/>
    </source>
</evidence>
<evidence type="ECO:0000256" key="2">
    <source>
        <dbReference type="SAM" id="Phobius"/>
    </source>
</evidence>
<dbReference type="EMBL" id="BMAT01005403">
    <property type="protein sequence ID" value="GFR92688.1"/>
    <property type="molecule type" value="Genomic_DNA"/>
</dbReference>
<accession>A0AAV4H6I4</accession>
<name>A0AAV4H6I4_9GAST</name>
<evidence type="ECO:0000256" key="1">
    <source>
        <dbReference type="SAM" id="MobiDB-lite"/>
    </source>
</evidence>
<keyword evidence="2" id="KW-0472">Membrane</keyword>
<reference evidence="3 4" key="1">
    <citation type="journal article" date="2021" name="Elife">
        <title>Chloroplast acquisition without the gene transfer in kleptoplastic sea slugs, Plakobranchus ocellatus.</title>
        <authorList>
            <person name="Maeda T."/>
            <person name="Takahashi S."/>
            <person name="Yoshida T."/>
            <person name="Shimamura S."/>
            <person name="Takaki Y."/>
            <person name="Nagai Y."/>
            <person name="Toyoda A."/>
            <person name="Suzuki Y."/>
            <person name="Arimoto A."/>
            <person name="Ishii H."/>
            <person name="Satoh N."/>
            <person name="Nishiyama T."/>
            <person name="Hasebe M."/>
            <person name="Maruyama T."/>
            <person name="Minagawa J."/>
            <person name="Obokata J."/>
            <person name="Shigenobu S."/>
        </authorList>
    </citation>
    <scope>NUCLEOTIDE SEQUENCE [LARGE SCALE GENOMIC DNA]</scope>
</reference>
<keyword evidence="2" id="KW-0812">Transmembrane</keyword>
<gene>
    <name evidence="3" type="ORF">ElyMa_002624800</name>
</gene>
<feature type="transmembrane region" description="Helical" evidence="2">
    <location>
        <begin position="48"/>
        <end position="66"/>
    </location>
</feature>
<organism evidence="3 4">
    <name type="scientific">Elysia marginata</name>
    <dbReference type="NCBI Taxonomy" id="1093978"/>
    <lineage>
        <taxon>Eukaryota</taxon>
        <taxon>Metazoa</taxon>
        <taxon>Spiralia</taxon>
        <taxon>Lophotrochozoa</taxon>
        <taxon>Mollusca</taxon>
        <taxon>Gastropoda</taxon>
        <taxon>Heterobranchia</taxon>
        <taxon>Euthyneura</taxon>
        <taxon>Panpulmonata</taxon>
        <taxon>Sacoglossa</taxon>
        <taxon>Placobranchoidea</taxon>
        <taxon>Plakobranchidae</taxon>
        <taxon>Elysia</taxon>
    </lineage>
</organism>
<keyword evidence="2" id="KW-1133">Transmembrane helix</keyword>
<protein>
    <submittedName>
        <fullName evidence="3">Uncharacterized protein</fullName>
    </submittedName>
</protein>
<dbReference type="Proteomes" id="UP000762676">
    <property type="component" value="Unassembled WGS sequence"/>
</dbReference>
<sequence>MMLNIPLLAVLDRKLAVNPKTNSTYIAARGGDNSLRANEILDLLNKTIIASLTYISVVACTAMLAYKLQAASRFRRSLTSAGGSTEVRTVGQIPKPSKFHDPSCCSEPTEGTEKSS</sequence>